<dbReference type="KEGG" id="goq:ACH46_01070"/>
<dbReference type="PROSITE" id="PS00175">
    <property type="entry name" value="PG_MUTASE"/>
    <property type="match status" value="1"/>
</dbReference>
<dbReference type="OrthoDB" id="9793115at2"/>
<organism evidence="7 8">
    <name type="scientific">Gordonia phthalatica</name>
    <dbReference type="NCBI Taxonomy" id="1136941"/>
    <lineage>
        <taxon>Bacteria</taxon>
        <taxon>Bacillati</taxon>
        <taxon>Actinomycetota</taxon>
        <taxon>Actinomycetes</taxon>
        <taxon>Mycobacteriales</taxon>
        <taxon>Gordoniaceae</taxon>
        <taxon>Gordonia</taxon>
    </lineage>
</organism>
<dbReference type="GO" id="GO:0006096">
    <property type="term" value="P:glycolytic process"/>
    <property type="evidence" value="ECO:0007669"/>
    <property type="project" value="UniProtKB-KW"/>
</dbReference>
<evidence type="ECO:0000256" key="5">
    <source>
        <dbReference type="PIRSR" id="PIRSR613078-1"/>
    </source>
</evidence>
<dbReference type="Pfam" id="PF00300">
    <property type="entry name" value="His_Phos_1"/>
    <property type="match status" value="1"/>
</dbReference>
<feature type="active site" description="Proton donor/acceptor" evidence="5">
    <location>
        <position position="83"/>
    </location>
</feature>
<evidence type="ECO:0000256" key="1">
    <source>
        <dbReference type="ARBA" id="ARBA00006717"/>
    </source>
</evidence>
<sequence>MARLHLVRHGETTANVLKRLDTALPGASLTDFGARQGVRFGLEHPLSDEAILVNSVANRAQQTADLIGSVWDAGTETVEGVHEIQVGDLEGRSDREAHDLFHETVVRWHRGDLDARLPGGESLEMLHARYLPVIDDLTARYLTGEHQRDVYLVSHGAAIRLIAAHLTKLDPEFAMKNYLQNTGTVDLEYSDGLWICHRWGEADLPGDDSPKDDAAAENADPMG</sequence>
<keyword evidence="7" id="KW-0808">Transferase</keyword>
<dbReference type="PATRIC" id="fig|1136941.3.peg.218"/>
<reference evidence="7 8" key="2">
    <citation type="journal article" date="2017" name="Int. J. Syst. Evol. Microbiol.">
        <title>Gordonia phthalatica sp. nov., a di-n-butyl phthalate-degrading bacterium isolated from activated sludge.</title>
        <authorList>
            <person name="Jin D."/>
            <person name="Kong X."/>
            <person name="Jia M."/>
            <person name="Yu X."/>
            <person name="Wang X."/>
            <person name="Zhuang X."/>
            <person name="Deng Y."/>
            <person name="Bai Z."/>
        </authorList>
    </citation>
    <scope>NUCLEOTIDE SEQUENCE [LARGE SCALE GENOMIC DNA]</scope>
    <source>
        <strain evidence="7 8">QH-11</strain>
    </source>
</reference>
<keyword evidence="7" id="KW-0418">Kinase</keyword>
<feature type="active site" description="Tele-phosphohistidine intermediate" evidence="5">
    <location>
        <position position="9"/>
    </location>
</feature>
<dbReference type="GO" id="GO:0004619">
    <property type="term" value="F:phosphoglycerate mutase activity"/>
    <property type="evidence" value="ECO:0007669"/>
    <property type="project" value="UniProtKB-EC"/>
</dbReference>
<dbReference type="CDD" id="cd07067">
    <property type="entry name" value="HP_PGM_like"/>
    <property type="match status" value="1"/>
</dbReference>
<keyword evidence="8" id="KW-1185">Reference proteome</keyword>
<dbReference type="EMBL" id="CP011853">
    <property type="protein sequence ID" value="ALG83358.1"/>
    <property type="molecule type" value="Genomic_DNA"/>
</dbReference>
<dbReference type="SUPFAM" id="SSF53254">
    <property type="entry name" value="Phosphoglycerate mutase-like"/>
    <property type="match status" value="1"/>
</dbReference>
<dbReference type="EC" id="5.4.2.11" evidence="2"/>
<name>A0A0N9N861_9ACTN</name>
<dbReference type="GO" id="GO:0016301">
    <property type="term" value="F:kinase activity"/>
    <property type="evidence" value="ECO:0007669"/>
    <property type="project" value="UniProtKB-KW"/>
</dbReference>
<dbReference type="RefSeq" id="WP_062391308.1">
    <property type="nucleotide sequence ID" value="NZ_CP011853.1"/>
</dbReference>
<dbReference type="Proteomes" id="UP000063789">
    <property type="component" value="Chromosome"/>
</dbReference>
<dbReference type="PANTHER" id="PTHR11931">
    <property type="entry name" value="PHOSPHOGLYCERATE MUTASE"/>
    <property type="match status" value="1"/>
</dbReference>
<comment type="similarity">
    <text evidence="1">Belongs to the phosphoglycerate mutase family. BPG-dependent PGAM subfamily.</text>
</comment>
<protein>
    <recommendedName>
        <fullName evidence="2">phosphoglycerate mutase (2,3-diphosphoglycerate-dependent)</fullName>
        <ecNumber evidence="2">5.4.2.11</ecNumber>
    </recommendedName>
</protein>
<dbReference type="InterPro" id="IPR001345">
    <property type="entry name" value="PG/BPGM_mutase_AS"/>
</dbReference>
<keyword evidence="4" id="KW-0413">Isomerase</keyword>
<evidence type="ECO:0000256" key="4">
    <source>
        <dbReference type="ARBA" id="ARBA00023235"/>
    </source>
</evidence>
<proteinExistence type="inferred from homology"/>
<dbReference type="AlphaFoldDB" id="A0A0N9N861"/>
<evidence type="ECO:0000313" key="8">
    <source>
        <dbReference type="Proteomes" id="UP000063789"/>
    </source>
</evidence>
<dbReference type="Gene3D" id="3.40.50.1240">
    <property type="entry name" value="Phosphoglycerate mutase-like"/>
    <property type="match status" value="1"/>
</dbReference>
<evidence type="ECO:0000256" key="2">
    <source>
        <dbReference type="ARBA" id="ARBA00012028"/>
    </source>
</evidence>
<evidence type="ECO:0000256" key="6">
    <source>
        <dbReference type="PIRSR" id="PIRSR613078-2"/>
    </source>
</evidence>
<dbReference type="InterPro" id="IPR029033">
    <property type="entry name" value="His_PPase_superfam"/>
</dbReference>
<dbReference type="InterPro" id="IPR005952">
    <property type="entry name" value="Phosphogly_mut1"/>
</dbReference>
<keyword evidence="3" id="KW-0324">Glycolysis</keyword>
<evidence type="ECO:0000256" key="3">
    <source>
        <dbReference type="ARBA" id="ARBA00023152"/>
    </source>
</evidence>
<dbReference type="SMART" id="SM00855">
    <property type="entry name" value="PGAM"/>
    <property type="match status" value="1"/>
</dbReference>
<reference evidence="8" key="1">
    <citation type="submission" date="2015-06" db="EMBL/GenBank/DDBJ databases">
        <title>Complete genome sequence and metabolic analysis of phthalate degradation pathway in Gordonia sp. QH-11.</title>
        <authorList>
            <person name="Jin D."/>
            <person name="Kong X."/>
            <person name="Bai Z."/>
        </authorList>
    </citation>
    <scope>NUCLEOTIDE SEQUENCE [LARGE SCALE GENOMIC DNA]</scope>
    <source>
        <strain evidence="8">QH-11</strain>
    </source>
</reference>
<feature type="binding site" evidence="6">
    <location>
        <begin position="8"/>
        <end position="15"/>
    </location>
    <ligand>
        <name>substrate</name>
    </ligand>
</feature>
<evidence type="ECO:0000313" key="7">
    <source>
        <dbReference type="EMBL" id="ALG83358.1"/>
    </source>
</evidence>
<dbReference type="STRING" id="1136941.ACH46_01070"/>
<feature type="binding site" evidence="6">
    <location>
        <position position="59"/>
    </location>
    <ligand>
        <name>substrate</name>
    </ligand>
</feature>
<dbReference type="InterPro" id="IPR013078">
    <property type="entry name" value="His_Pase_superF_clade-1"/>
</dbReference>
<accession>A0A0N9N861</accession>
<gene>
    <name evidence="7" type="ORF">ACH46_01070</name>
</gene>